<accession>A0ABX3TSE8</accession>
<reference evidence="1 2" key="1">
    <citation type="submission" date="2017-02" db="EMBL/GenBank/DDBJ databases">
        <title>The new phylogeny of genus Mycobacterium.</title>
        <authorList>
            <person name="Tortoli E."/>
            <person name="Trovato A."/>
            <person name="Cirillo D.M."/>
        </authorList>
    </citation>
    <scope>NUCLEOTIDE SEQUENCE [LARGE SCALE GENOMIC DNA]</scope>
    <source>
        <strain evidence="1 2">CCUG 56329</strain>
    </source>
</reference>
<comment type="caution">
    <text evidence="1">The sequence shown here is derived from an EMBL/GenBank/DDBJ whole genome shotgun (WGS) entry which is preliminary data.</text>
</comment>
<dbReference type="Proteomes" id="UP000192847">
    <property type="component" value="Unassembled WGS sequence"/>
</dbReference>
<evidence type="ECO:0000313" key="2">
    <source>
        <dbReference type="Proteomes" id="UP000192847"/>
    </source>
</evidence>
<evidence type="ECO:0000313" key="1">
    <source>
        <dbReference type="EMBL" id="ORB81773.1"/>
    </source>
</evidence>
<proteinExistence type="predicted"/>
<gene>
    <name evidence="1" type="ORF">BST46_01885</name>
</gene>
<name>A0ABX3TSE8_9MYCO</name>
<sequence length="136" mass="14238">MVTVPADGMTADASTAVAELLALRGQPITLRPVGAPVAKPGGGRDFTAPVPPRDPQVFALFNTGKFDGAEAAQTDRGTNRKYQFRMVGAADAVVELGDSWEDDVATYTVEGVDFRTYQVTATVTGYLKAAGHSFGG</sequence>
<organism evidence="1 2">
    <name type="scientific">Mycobacterium timonense</name>
    <dbReference type="NCBI Taxonomy" id="701043"/>
    <lineage>
        <taxon>Bacteria</taxon>
        <taxon>Bacillati</taxon>
        <taxon>Actinomycetota</taxon>
        <taxon>Actinomycetes</taxon>
        <taxon>Mycobacteriales</taxon>
        <taxon>Mycobacteriaceae</taxon>
        <taxon>Mycobacterium</taxon>
        <taxon>Mycobacterium avium complex (MAC)</taxon>
    </lineage>
</organism>
<dbReference type="RefSeq" id="WP_083186853.1">
    <property type="nucleotide sequence ID" value="NZ_MVIL01000003.1"/>
</dbReference>
<keyword evidence="2" id="KW-1185">Reference proteome</keyword>
<dbReference type="EMBL" id="MVIL01000003">
    <property type="protein sequence ID" value="ORB81773.1"/>
    <property type="molecule type" value="Genomic_DNA"/>
</dbReference>
<protein>
    <submittedName>
        <fullName evidence="1">Uncharacterized protein</fullName>
    </submittedName>
</protein>